<organism evidence="1 2">
    <name type="scientific">Variovorax paradoxus</name>
    <dbReference type="NCBI Taxonomy" id="34073"/>
    <lineage>
        <taxon>Bacteria</taxon>
        <taxon>Pseudomonadati</taxon>
        <taxon>Pseudomonadota</taxon>
        <taxon>Betaproteobacteria</taxon>
        <taxon>Burkholderiales</taxon>
        <taxon>Comamonadaceae</taxon>
        <taxon>Variovorax</taxon>
    </lineage>
</organism>
<name>A0A2W5QKJ5_VARPD</name>
<sequence>MGSIKLTVPGATPAQLQAGLAAAQAFLHEHGITPEAAFGAHAELQTWDDQGIDESSVPPAGPTAVLKVWDQALEVAIAAACAGREGDSPYGCKLVPFDAWE</sequence>
<evidence type="ECO:0000313" key="2">
    <source>
        <dbReference type="Proteomes" id="UP000249135"/>
    </source>
</evidence>
<reference evidence="1 2" key="1">
    <citation type="submission" date="2017-08" db="EMBL/GenBank/DDBJ databases">
        <title>Infants hospitalized years apart are colonized by the same room-sourced microbial strains.</title>
        <authorList>
            <person name="Brooks B."/>
            <person name="Olm M.R."/>
            <person name="Firek B.A."/>
            <person name="Baker R."/>
            <person name="Thomas B.C."/>
            <person name="Morowitz M.J."/>
            <person name="Banfield J.F."/>
        </authorList>
    </citation>
    <scope>NUCLEOTIDE SEQUENCE [LARGE SCALE GENOMIC DNA]</scope>
    <source>
        <strain evidence="1">S2_005_003_R2_41</strain>
    </source>
</reference>
<dbReference type="Proteomes" id="UP000249135">
    <property type="component" value="Unassembled WGS sequence"/>
</dbReference>
<gene>
    <name evidence="1" type="ORF">DI563_02610</name>
</gene>
<comment type="caution">
    <text evidence="1">The sequence shown here is derived from an EMBL/GenBank/DDBJ whole genome shotgun (WGS) entry which is preliminary data.</text>
</comment>
<dbReference type="EMBL" id="QFPP01000010">
    <property type="protein sequence ID" value="PZQ77792.1"/>
    <property type="molecule type" value="Genomic_DNA"/>
</dbReference>
<accession>A0A2W5QKJ5</accession>
<proteinExistence type="predicted"/>
<evidence type="ECO:0000313" key="1">
    <source>
        <dbReference type="EMBL" id="PZQ77792.1"/>
    </source>
</evidence>
<dbReference type="AlphaFoldDB" id="A0A2W5QKJ5"/>
<protein>
    <submittedName>
        <fullName evidence="1">Uncharacterized protein</fullName>
    </submittedName>
</protein>